<gene>
    <name evidence="3" type="ORF">GCM10022224_051060</name>
</gene>
<accession>A0ABP7C859</accession>
<dbReference type="RefSeq" id="WP_344882993.1">
    <property type="nucleotide sequence ID" value="NZ_BAAAZP010000093.1"/>
</dbReference>
<protein>
    <recommendedName>
        <fullName evidence="5">DNA-3-methyladenine glycosylase II</fullName>
    </recommendedName>
</protein>
<keyword evidence="4" id="KW-1185">Reference proteome</keyword>
<dbReference type="PANTHER" id="PTHR43003">
    <property type="entry name" value="DNA-3-METHYLADENINE GLYCOSYLASE"/>
    <property type="match status" value="1"/>
</dbReference>
<evidence type="ECO:0000313" key="4">
    <source>
        <dbReference type="Proteomes" id="UP001500902"/>
    </source>
</evidence>
<keyword evidence="1" id="KW-0227">DNA damage</keyword>
<proteinExistence type="predicted"/>
<dbReference type="Gene3D" id="1.10.340.30">
    <property type="entry name" value="Hypothetical protein, domain 2"/>
    <property type="match status" value="1"/>
</dbReference>
<evidence type="ECO:0000256" key="2">
    <source>
        <dbReference type="ARBA" id="ARBA00023204"/>
    </source>
</evidence>
<evidence type="ECO:0000256" key="1">
    <source>
        <dbReference type="ARBA" id="ARBA00022763"/>
    </source>
</evidence>
<keyword evidence="2" id="KW-0234">DNA repair</keyword>
<dbReference type="InterPro" id="IPR051912">
    <property type="entry name" value="Alkylbase_DNA_Glycosylase/TA"/>
</dbReference>
<comment type="caution">
    <text evidence="3">The sequence shown here is derived from an EMBL/GenBank/DDBJ whole genome shotgun (WGS) entry which is preliminary data.</text>
</comment>
<dbReference type="InterPro" id="IPR011257">
    <property type="entry name" value="DNA_glycosylase"/>
</dbReference>
<evidence type="ECO:0000313" key="3">
    <source>
        <dbReference type="EMBL" id="GAA3680634.1"/>
    </source>
</evidence>
<dbReference type="Proteomes" id="UP001500902">
    <property type="component" value="Unassembled WGS sequence"/>
</dbReference>
<sequence length="266" mass="29323">MSWMLDHPSWNLHPQPTRAMRTSTGTWLIKATTTYDPVLLDGEGAAPRLETYDPAVLADLPLPAGLADALQGLTPIRRVTNADLWDALATAIIRQVIRAAQARTMYRALLNALGQPAGQACLPPTAEQILAMPDQEFTKLRMAFKRRPLQAAADAYLRHRDEWALMPADVLVKALQAIPRIGPWTAGAAVADHTGDFSLYPYGDLAVRTWARRADPASPWPHDEPAFAARWRELAGPHLSTLTALTLSWGDHHVHQHPAHPGRLVH</sequence>
<evidence type="ECO:0008006" key="5">
    <source>
        <dbReference type="Google" id="ProtNLM"/>
    </source>
</evidence>
<dbReference type="PANTHER" id="PTHR43003:SF5">
    <property type="entry name" value="DNA-3-METHYLADENINE GLYCOSYLASE"/>
    <property type="match status" value="1"/>
</dbReference>
<organism evidence="3 4">
    <name type="scientific">Nonomuraea antimicrobica</name>
    <dbReference type="NCBI Taxonomy" id="561173"/>
    <lineage>
        <taxon>Bacteria</taxon>
        <taxon>Bacillati</taxon>
        <taxon>Actinomycetota</taxon>
        <taxon>Actinomycetes</taxon>
        <taxon>Streptosporangiales</taxon>
        <taxon>Streptosporangiaceae</taxon>
        <taxon>Nonomuraea</taxon>
    </lineage>
</organism>
<dbReference type="EMBL" id="BAAAZP010000093">
    <property type="protein sequence ID" value="GAA3680634.1"/>
    <property type="molecule type" value="Genomic_DNA"/>
</dbReference>
<dbReference type="SUPFAM" id="SSF48150">
    <property type="entry name" value="DNA-glycosylase"/>
    <property type="match status" value="1"/>
</dbReference>
<name>A0ABP7C859_9ACTN</name>
<reference evidence="4" key="1">
    <citation type="journal article" date="2019" name="Int. J. Syst. Evol. Microbiol.">
        <title>The Global Catalogue of Microorganisms (GCM) 10K type strain sequencing project: providing services to taxonomists for standard genome sequencing and annotation.</title>
        <authorList>
            <consortium name="The Broad Institute Genomics Platform"/>
            <consortium name="The Broad Institute Genome Sequencing Center for Infectious Disease"/>
            <person name="Wu L."/>
            <person name="Ma J."/>
        </authorList>
    </citation>
    <scope>NUCLEOTIDE SEQUENCE [LARGE SCALE GENOMIC DNA]</scope>
    <source>
        <strain evidence="4">JCM 16904</strain>
    </source>
</reference>